<name>A0A9D5HN64_9LILI</name>
<dbReference type="Gene3D" id="1.10.110.10">
    <property type="entry name" value="Plant lipid-transfer and hydrophobic proteins"/>
    <property type="match status" value="1"/>
</dbReference>
<dbReference type="OrthoDB" id="678486at2759"/>
<dbReference type="Pfam" id="PF14368">
    <property type="entry name" value="LTP_2"/>
    <property type="match status" value="1"/>
</dbReference>
<keyword evidence="1" id="KW-0732">Signal</keyword>
<accession>A0A9D5HN64</accession>
<feature type="domain" description="Bifunctional inhibitor/plant lipid transfer protein/seed storage helical" evidence="2">
    <location>
        <begin position="29"/>
        <end position="109"/>
    </location>
</feature>
<organism evidence="3 4">
    <name type="scientific">Dioscorea zingiberensis</name>
    <dbReference type="NCBI Taxonomy" id="325984"/>
    <lineage>
        <taxon>Eukaryota</taxon>
        <taxon>Viridiplantae</taxon>
        <taxon>Streptophyta</taxon>
        <taxon>Embryophyta</taxon>
        <taxon>Tracheophyta</taxon>
        <taxon>Spermatophyta</taxon>
        <taxon>Magnoliopsida</taxon>
        <taxon>Liliopsida</taxon>
        <taxon>Dioscoreales</taxon>
        <taxon>Dioscoreaceae</taxon>
        <taxon>Dioscorea</taxon>
    </lineage>
</organism>
<protein>
    <recommendedName>
        <fullName evidence="2">Bifunctional inhibitor/plant lipid transfer protein/seed storage helical domain-containing protein</fullName>
    </recommendedName>
</protein>
<dbReference type="AlphaFoldDB" id="A0A9D5HN64"/>
<evidence type="ECO:0000313" key="3">
    <source>
        <dbReference type="EMBL" id="KAJ0981692.1"/>
    </source>
</evidence>
<dbReference type="InterPro" id="IPR036312">
    <property type="entry name" value="Bifun_inhib/LTP/seed_sf"/>
</dbReference>
<gene>
    <name evidence="3" type="ORF">J5N97_009947</name>
</gene>
<proteinExistence type="predicted"/>
<comment type="caution">
    <text evidence="3">The sequence shown here is derived from an EMBL/GenBank/DDBJ whole genome shotgun (WGS) entry which is preliminary data.</text>
</comment>
<evidence type="ECO:0000256" key="1">
    <source>
        <dbReference type="SAM" id="SignalP"/>
    </source>
</evidence>
<evidence type="ECO:0000313" key="4">
    <source>
        <dbReference type="Proteomes" id="UP001085076"/>
    </source>
</evidence>
<dbReference type="InterPro" id="IPR016140">
    <property type="entry name" value="Bifunc_inhib/LTP/seed_store"/>
</dbReference>
<keyword evidence="4" id="KW-1185">Reference proteome</keyword>
<feature type="chain" id="PRO_5039284487" description="Bifunctional inhibitor/plant lipid transfer protein/seed storage helical domain-containing protein" evidence="1">
    <location>
        <begin position="32"/>
        <end position="120"/>
    </location>
</feature>
<evidence type="ECO:0000259" key="2">
    <source>
        <dbReference type="Pfam" id="PF14368"/>
    </source>
</evidence>
<dbReference type="SUPFAM" id="SSF47699">
    <property type="entry name" value="Bifunctional inhibitor/lipid-transfer protein/seed storage 2S albumin"/>
    <property type="match status" value="1"/>
</dbReference>
<feature type="signal peptide" evidence="1">
    <location>
        <begin position="1"/>
        <end position="31"/>
    </location>
</feature>
<dbReference type="PANTHER" id="PTHR33286">
    <property type="entry name" value="BIFUNCTIONAL INHIBITOR/LIPID-TRANSFER PROTEIN/SEED STORAGE 2S ALBUMIN SUPERFAMILY PROTEIN"/>
    <property type="match status" value="1"/>
</dbReference>
<sequence length="120" mass="12851">MVISVQQVVGYVVLVTLVVNVIMAPVELVSGQEPGNDCGGPPLRDLMNKCQPFDDEPEPPTKDCCIALQNANITNICSCFGRIERGIILQKLSYIAQQCGRPLPPGTQCASYIVPPPPSA</sequence>
<reference evidence="3" key="1">
    <citation type="submission" date="2021-03" db="EMBL/GenBank/DDBJ databases">
        <authorList>
            <person name="Li Z."/>
            <person name="Yang C."/>
        </authorList>
    </citation>
    <scope>NUCLEOTIDE SEQUENCE</scope>
    <source>
        <strain evidence="3">Dzin_1.0</strain>
        <tissue evidence="3">Leaf</tissue>
    </source>
</reference>
<reference evidence="3" key="2">
    <citation type="journal article" date="2022" name="Hortic Res">
        <title>The genome of Dioscorea zingiberensis sheds light on the biosynthesis, origin and evolution of the medicinally important diosgenin saponins.</title>
        <authorList>
            <person name="Li Y."/>
            <person name="Tan C."/>
            <person name="Li Z."/>
            <person name="Guo J."/>
            <person name="Li S."/>
            <person name="Chen X."/>
            <person name="Wang C."/>
            <person name="Dai X."/>
            <person name="Yang H."/>
            <person name="Song W."/>
            <person name="Hou L."/>
            <person name="Xu J."/>
            <person name="Tong Z."/>
            <person name="Xu A."/>
            <person name="Yuan X."/>
            <person name="Wang W."/>
            <person name="Yang Q."/>
            <person name="Chen L."/>
            <person name="Sun Z."/>
            <person name="Wang K."/>
            <person name="Pan B."/>
            <person name="Chen J."/>
            <person name="Bao Y."/>
            <person name="Liu F."/>
            <person name="Qi X."/>
            <person name="Gang D.R."/>
            <person name="Wen J."/>
            <person name="Li J."/>
        </authorList>
    </citation>
    <scope>NUCLEOTIDE SEQUENCE</scope>
    <source>
        <strain evidence="3">Dzin_1.0</strain>
    </source>
</reference>
<dbReference type="PANTHER" id="PTHR33286:SF1">
    <property type="entry name" value="OS01G0800600 PROTEIN"/>
    <property type="match status" value="1"/>
</dbReference>
<dbReference type="EMBL" id="JAGGNH010000002">
    <property type="protein sequence ID" value="KAJ0981692.1"/>
    <property type="molecule type" value="Genomic_DNA"/>
</dbReference>
<dbReference type="Proteomes" id="UP001085076">
    <property type="component" value="Miscellaneous, Linkage group lg02"/>
</dbReference>